<evidence type="ECO:0000259" key="1">
    <source>
        <dbReference type="Pfam" id="PF23055"/>
    </source>
</evidence>
<evidence type="ECO:0000313" key="3">
    <source>
        <dbReference type="Proteomes" id="UP000324222"/>
    </source>
</evidence>
<accession>A0A5B7EML7</accession>
<protein>
    <recommendedName>
        <fullName evidence="1">DUF7041 domain-containing protein</fullName>
    </recommendedName>
</protein>
<evidence type="ECO:0000313" key="2">
    <source>
        <dbReference type="EMBL" id="MPC34568.1"/>
    </source>
</evidence>
<keyword evidence="3" id="KW-1185">Reference proteome</keyword>
<comment type="caution">
    <text evidence="2">The sequence shown here is derived from an EMBL/GenBank/DDBJ whole genome shotgun (WGS) entry which is preliminary data.</text>
</comment>
<dbReference type="OrthoDB" id="6377149at2759"/>
<dbReference type="EMBL" id="VSRR010003082">
    <property type="protein sequence ID" value="MPC34568.1"/>
    <property type="molecule type" value="Genomic_DNA"/>
</dbReference>
<gene>
    <name evidence="2" type="ORF">E2C01_027962</name>
</gene>
<proteinExistence type="predicted"/>
<dbReference type="InterPro" id="IPR055469">
    <property type="entry name" value="DUF7041"/>
</dbReference>
<sequence length="178" mass="19930">MSSDQCSSLLLCNFKAASITANLTKFTHATALLPPDTVSSVSDVVTKAYTSIMPYDDLCATVLNRLQSLVTTHLQELLCKEQLCDEKPSDLLRRMKKLLDDKHDFFDKELFRHLYFQRLPTATQQSLFIVKDKLLVEEIAQLADDFMATLPPSTSVAAIMEKPGQNLHLAELVSKLAL</sequence>
<reference evidence="2 3" key="1">
    <citation type="submission" date="2019-05" db="EMBL/GenBank/DDBJ databases">
        <title>Another draft genome of Portunus trituberculatus and its Hox gene families provides insights of decapod evolution.</title>
        <authorList>
            <person name="Jeong J.-H."/>
            <person name="Song I."/>
            <person name="Kim S."/>
            <person name="Choi T."/>
            <person name="Kim D."/>
            <person name="Ryu S."/>
            <person name="Kim W."/>
        </authorList>
    </citation>
    <scope>NUCLEOTIDE SEQUENCE [LARGE SCALE GENOMIC DNA]</scope>
    <source>
        <tissue evidence="2">Muscle</tissue>
    </source>
</reference>
<organism evidence="2 3">
    <name type="scientific">Portunus trituberculatus</name>
    <name type="common">Swimming crab</name>
    <name type="synonym">Neptunus trituberculatus</name>
    <dbReference type="NCBI Taxonomy" id="210409"/>
    <lineage>
        <taxon>Eukaryota</taxon>
        <taxon>Metazoa</taxon>
        <taxon>Ecdysozoa</taxon>
        <taxon>Arthropoda</taxon>
        <taxon>Crustacea</taxon>
        <taxon>Multicrustacea</taxon>
        <taxon>Malacostraca</taxon>
        <taxon>Eumalacostraca</taxon>
        <taxon>Eucarida</taxon>
        <taxon>Decapoda</taxon>
        <taxon>Pleocyemata</taxon>
        <taxon>Brachyura</taxon>
        <taxon>Eubrachyura</taxon>
        <taxon>Portunoidea</taxon>
        <taxon>Portunidae</taxon>
        <taxon>Portuninae</taxon>
        <taxon>Portunus</taxon>
    </lineage>
</organism>
<dbReference type="PANTHER" id="PTHR33327">
    <property type="entry name" value="ENDONUCLEASE"/>
    <property type="match status" value="1"/>
</dbReference>
<dbReference type="Pfam" id="PF23055">
    <property type="entry name" value="DUF7041"/>
    <property type="match status" value="1"/>
</dbReference>
<dbReference type="AlphaFoldDB" id="A0A5B7EML7"/>
<name>A0A5B7EML7_PORTR</name>
<feature type="domain" description="DUF7041" evidence="1">
    <location>
        <begin position="13"/>
        <end position="78"/>
    </location>
</feature>
<dbReference type="Proteomes" id="UP000324222">
    <property type="component" value="Unassembled WGS sequence"/>
</dbReference>
<dbReference type="PANTHER" id="PTHR33327:SF3">
    <property type="entry name" value="RNA-DIRECTED DNA POLYMERASE"/>
    <property type="match status" value="1"/>
</dbReference>